<keyword evidence="5 8" id="KW-0067">ATP-binding</keyword>
<dbReference type="Gene3D" id="3.30.565.10">
    <property type="entry name" value="Histidine kinase-like ATPase, C-terminal domain"/>
    <property type="match status" value="1"/>
</dbReference>
<evidence type="ECO:0000256" key="3">
    <source>
        <dbReference type="ARBA" id="ARBA00022741"/>
    </source>
</evidence>
<evidence type="ECO:0000313" key="11">
    <source>
        <dbReference type="Proteomes" id="UP000318571"/>
    </source>
</evidence>
<comment type="similarity">
    <text evidence="1 8">Belongs to the PDK/BCKDK protein kinase family.</text>
</comment>
<dbReference type="SUPFAM" id="SSF69012">
    <property type="entry name" value="alpha-ketoacid dehydrogenase kinase, N-terminal domain"/>
    <property type="match status" value="1"/>
</dbReference>
<organism evidence="10 11">
    <name type="scientific">Tigriopus californicus</name>
    <name type="common">Marine copepod</name>
    <dbReference type="NCBI Taxonomy" id="6832"/>
    <lineage>
        <taxon>Eukaryota</taxon>
        <taxon>Metazoa</taxon>
        <taxon>Ecdysozoa</taxon>
        <taxon>Arthropoda</taxon>
        <taxon>Crustacea</taxon>
        <taxon>Multicrustacea</taxon>
        <taxon>Hexanauplia</taxon>
        <taxon>Copepoda</taxon>
        <taxon>Harpacticoida</taxon>
        <taxon>Harpacticidae</taxon>
        <taxon>Tigriopus</taxon>
    </lineage>
</organism>
<dbReference type="Proteomes" id="UP000318571">
    <property type="component" value="Chromosome 7"/>
</dbReference>
<dbReference type="OrthoDB" id="241648at2759"/>
<dbReference type="CDD" id="cd16929">
    <property type="entry name" value="HATPase_PDK-like"/>
    <property type="match status" value="1"/>
</dbReference>
<comment type="subcellular location">
    <subcellularLocation>
        <location evidence="8">Mitochondrion matrix</location>
    </subcellularLocation>
</comment>
<keyword evidence="4 8" id="KW-0418">Kinase</keyword>
<keyword evidence="3 8" id="KW-0547">Nucleotide-binding</keyword>
<sequence length="466" mass="52877">MHQSLSKIRSPFGRVEKTFALFSTSSVANQKPLKTIIGSHDLDEEFQQRLTHYSAFQPSPLSIKEYLEFGQNSGSKQSFRFLRREVPVRLANIMKELQFLPKDLQGTQGCREITDQYVQSFQDLLAFEGASDEADDVLEKFTNVLVDVRERHSATVTTMASAVLEVKAKYSQSGKKEDKKAKLPKFERNIQYFLDRLYTSRISTRMLINQHTLLFGDKVDQGQRSVGAIDPNCSVIPIVERAYENARFLAEQYYMASPELKVRAYDKSCENSKAIPINDELSEEKANVECVYVPSHLYHILFELFKNAMRATIETYPDSYDLPPIRALIVKSKEDVTIKISDRGGGIPRRLKKKIFQYLYTTAPNPVLSVSTDDPMAAQMGQQSVPLAGYGYGLPLSRLYAQYFAGNLQIYSCDGYGTDAVIYLQALARDAKERLPVYHETGSKKIYEAQLAANDWTEYDGSVIKK</sequence>
<dbReference type="PANTHER" id="PTHR11947">
    <property type="entry name" value="PYRUVATE DEHYDROGENASE KINASE"/>
    <property type="match status" value="1"/>
</dbReference>
<gene>
    <name evidence="10" type="ORF">TCAL_00193</name>
</gene>
<dbReference type="GO" id="GO:0005524">
    <property type="term" value="F:ATP binding"/>
    <property type="evidence" value="ECO:0007669"/>
    <property type="project" value="UniProtKB-UniRule"/>
</dbReference>
<name>A0A553P4B1_TIGCA</name>
<keyword evidence="6 8" id="KW-0496">Mitochondrion</keyword>
<dbReference type="SUPFAM" id="SSF55874">
    <property type="entry name" value="ATPase domain of HSP90 chaperone/DNA topoisomerase II/histidine kinase"/>
    <property type="match status" value="1"/>
</dbReference>
<dbReference type="AlphaFoldDB" id="A0A553P4B1"/>
<dbReference type="Pfam" id="PF02518">
    <property type="entry name" value="HATPase_c"/>
    <property type="match status" value="1"/>
</dbReference>
<dbReference type="PROSITE" id="PS50109">
    <property type="entry name" value="HIS_KIN"/>
    <property type="match status" value="1"/>
</dbReference>
<feature type="domain" description="Histidine kinase" evidence="9">
    <location>
        <begin position="294"/>
        <end position="428"/>
    </location>
</feature>
<dbReference type="STRING" id="6832.A0A553P4B1"/>
<evidence type="ECO:0000259" key="9">
    <source>
        <dbReference type="PROSITE" id="PS50109"/>
    </source>
</evidence>
<evidence type="ECO:0000256" key="4">
    <source>
        <dbReference type="ARBA" id="ARBA00022777"/>
    </source>
</evidence>
<evidence type="ECO:0000256" key="6">
    <source>
        <dbReference type="ARBA" id="ARBA00023128"/>
    </source>
</evidence>
<dbReference type="InterPro" id="IPR036890">
    <property type="entry name" value="HATPase_C_sf"/>
</dbReference>
<dbReference type="InterPro" id="IPR003594">
    <property type="entry name" value="HATPase_dom"/>
</dbReference>
<keyword evidence="11" id="KW-1185">Reference proteome</keyword>
<dbReference type="SMART" id="SM00387">
    <property type="entry name" value="HATPase_c"/>
    <property type="match status" value="1"/>
</dbReference>
<dbReference type="Pfam" id="PF10436">
    <property type="entry name" value="BCDHK_Adom3"/>
    <property type="match status" value="1"/>
</dbReference>
<dbReference type="InterPro" id="IPR018955">
    <property type="entry name" value="BCDHK/PDK_N"/>
</dbReference>
<protein>
    <recommendedName>
        <fullName evidence="8">Protein-serine/threonine kinase</fullName>
        <ecNumber evidence="8">2.7.11.-</ecNumber>
    </recommendedName>
</protein>
<evidence type="ECO:0000256" key="1">
    <source>
        <dbReference type="ARBA" id="ARBA00006155"/>
    </source>
</evidence>
<evidence type="ECO:0000313" key="10">
    <source>
        <dbReference type="EMBL" id="TRY72503.1"/>
    </source>
</evidence>
<dbReference type="EC" id="2.7.11.-" evidence="8"/>
<dbReference type="OMA" id="NEMPSIC"/>
<dbReference type="EMBL" id="VCGU01000008">
    <property type="protein sequence ID" value="TRY72503.1"/>
    <property type="molecule type" value="Genomic_DNA"/>
</dbReference>
<dbReference type="GO" id="GO:0005759">
    <property type="term" value="C:mitochondrial matrix"/>
    <property type="evidence" value="ECO:0007669"/>
    <property type="project" value="UniProtKB-SubCell"/>
</dbReference>
<dbReference type="Gene3D" id="1.20.140.20">
    <property type="entry name" value="Alpha-ketoacid/pyruvate dehydrogenase kinase, N-terminal domain"/>
    <property type="match status" value="1"/>
</dbReference>
<evidence type="ECO:0000256" key="7">
    <source>
        <dbReference type="ARBA" id="ARBA00048201"/>
    </source>
</evidence>
<comment type="caution">
    <text evidence="10">The sequence shown here is derived from an EMBL/GenBank/DDBJ whole genome shotgun (WGS) entry which is preliminary data.</text>
</comment>
<evidence type="ECO:0000256" key="8">
    <source>
        <dbReference type="RuleBase" id="RU366032"/>
    </source>
</evidence>
<accession>A0A553P4B1</accession>
<dbReference type="InterPro" id="IPR036784">
    <property type="entry name" value="AK/P_DHK_N_sf"/>
</dbReference>
<comment type="catalytic activity">
    <reaction evidence="7">
        <text>L-seryl-[pyruvate dehydrogenase E1 alpha subunit] + ATP = O-phospho-L-seryl-[pyruvate dehydrogenase E1 alpha subunit] + ADP + H(+)</text>
        <dbReference type="Rhea" id="RHEA:23052"/>
        <dbReference type="Rhea" id="RHEA-COMP:13689"/>
        <dbReference type="Rhea" id="RHEA-COMP:13690"/>
        <dbReference type="ChEBI" id="CHEBI:15378"/>
        <dbReference type="ChEBI" id="CHEBI:29999"/>
        <dbReference type="ChEBI" id="CHEBI:30616"/>
        <dbReference type="ChEBI" id="CHEBI:83421"/>
        <dbReference type="ChEBI" id="CHEBI:456216"/>
        <dbReference type="EC" id="2.7.11.2"/>
    </reaction>
</comment>
<dbReference type="GO" id="GO:0010906">
    <property type="term" value="P:regulation of glucose metabolic process"/>
    <property type="evidence" value="ECO:0007669"/>
    <property type="project" value="TreeGrafter"/>
</dbReference>
<evidence type="ECO:0000256" key="5">
    <source>
        <dbReference type="ARBA" id="ARBA00022840"/>
    </source>
</evidence>
<proteinExistence type="inferred from homology"/>
<dbReference type="InterPro" id="IPR039028">
    <property type="entry name" value="BCKD/PDK"/>
</dbReference>
<evidence type="ECO:0000256" key="2">
    <source>
        <dbReference type="ARBA" id="ARBA00022679"/>
    </source>
</evidence>
<dbReference type="PANTHER" id="PTHR11947:SF3">
    <property type="entry name" value="[PYRUVATE DEHYDROGENASE (ACETYL-TRANSFERRING)] KINASE, MITOCHONDRIAL"/>
    <property type="match status" value="1"/>
</dbReference>
<dbReference type="GO" id="GO:0004740">
    <property type="term" value="F:pyruvate dehydrogenase (acetyl-transferring) kinase activity"/>
    <property type="evidence" value="ECO:0007669"/>
    <property type="project" value="UniProtKB-EC"/>
</dbReference>
<keyword evidence="2 8" id="KW-0808">Transferase</keyword>
<dbReference type="InterPro" id="IPR005467">
    <property type="entry name" value="His_kinase_dom"/>
</dbReference>
<reference evidence="10 11" key="1">
    <citation type="journal article" date="2018" name="Nat. Ecol. Evol.">
        <title>Genomic signatures of mitonuclear coevolution across populations of Tigriopus californicus.</title>
        <authorList>
            <person name="Barreto F.S."/>
            <person name="Watson E.T."/>
            <person name="Lima T.G."/>
            <person name="Willett C.S."/>
            <person name="Edmands S."/>
            <person name="Li W."/>
            <person name="Burton R.S."/>
        </authorList>
    </citation>
    <scope>NUCLEOTIDE SEQUENCE [LARGE SCALE GENOMIC DNA]</scope>
    <source>
        <strain evidence="10 11">San Diego</strain>
    </source>
</reference>